<proteinExistence type="predicted"/>
<accession>A0ABZ1URP8</accession>
<evidence type="ECO:0000313" key="1">
    <source>
        <dbReference type="EMBL" id="WUR14716.1"/>
    </source>
</evidence>
<evidence type="ECO:0008006" key="3">
    <source>
        <dbReference type="Google" id="ProtNLM"/>
    </source>
</evidence>
<protein>
    <recommendedName>
        <fullName evidence="3">Lytic transglycosylase domain-containing protein</fullName>
    </recommendedName>
</protein>
<reference evidence="1 2" key="1">
    <citation type="journal article" date="2019" name="Int. J. Syst. Evol. Microbiol.">
        <title>The Draft Whole-Genome Sequence of the Antibiotic Producer Empedobacter haloabium ATCC 31962 Provides Indications for Its Taxonomic Reclassification.</title>
        <authorList>
            <person name="Miess H."/>
            <person name="Arlt P."/>
            <person name="Apel A.K."/>
            <person name="Weber T."/>
            <person name="Nieselt K."/>
            <person name="Hanssen F."/>
            <person name="Czemmel S."/>
            <person name="Nahnsen S."/>
            <person name="Gross H."/>
        </authorList>
    </citation>
    <scope>NUCLEOTIDE SEQUENCE [LARGE SCALE GENOMIC DNA]</scope>
    <source>
        <strain evidence="1 2">ATCC 31962</strain>
    </source>
</reference>
<evidence type="ECO:0000313" key="2">
    <source>
        <dbReference type="Proteomes" id="UP000321323"/>
    </source>
</evidence>
<sequence>MPDYDKLAAKFGGSAADAGDAPDKYDQMAQKFSGSVAGAASVATARPQGVGDLIADLPRQGGLTARHTIEGLGRTFDTIIGNPLRTLASPIFGNAPRADTGVALADLVGLPKPQTAGERIVGDIASTVAGGVLPIGLGASLASRSTGITAGVGRALAASPAKQLTGAAAAGAAGGYTREAGGTPGEQMLASIVAGVGAPFALGAAGRVGQAAARVAGRGPQIDPGRIDSTINSALESAGMQLDDLPAGVAQRIRADVAEVVRGGGQASPLAVRRLVDYRLTGARPTAAGLADDPGIFTRQKNLAKVGANLKDRAAQELAQVEHQNNRALTAGLDDLGAVAAPDAYDGAQRIMGALADRNARAQQVIGSLYDRARDSAGRSAALDPHAFTQRAGDLLNDANVESFLTPDIRNKLNAFATGETPLTVDIAEQFKTGLGRIQRSSTDGNARHALGLVRQALDDTPLLQQAPPAQAFGGQQLTVPGAVAGAQTGNVGREAIDAFNKARAMNRSWMQIVESTPALQAVRDGIEPDQFVQRFILGQGGKANVMDVAKLKSSIKASPEAMTAVREQILGHLKSKALNGAADEGANFSQAGYNKALNAIGDRKLRLFFEPAEIAQIKAIGRVARYEQVQPAGSAVNNSNTRGAFAVTAERLLNAGVSMLPKIPGYAALVQPSVNEILVGQQASRAFNVPRALLMKPPPMLPGSRGQVPLLPPAALLGTETEERRRQREAGLFLP</sequence>
<organism evidence="1 2">
    <name type="scientific">[Empedobacter] haloabium</name>
    <dbReference type="NCBI Taxonomy" id="592317"/>
    <lineage>
        <taxon>Bacteria</taxon>
        <taxon>Pseudomonadati</taxon>
        <taxon>Pseudomonadota</taxon>
        <taxon>Betaproteobacteria</taxon>
        <taxon>Burkholderiales</taxon>
        <taxon>Oxalobacteraceae</taxon>
        <taxon>Telluria group</taxon>
        <taxon>Telluria group incertae sedis</taxon>
    </lineage>
</organism>
<keyword evidence="2" id="KW-1185">Reference proteome</keyword>
<dbReference type="EMBL" id="CP136508">
    <property type="protein sequence ID" value="WUR14716.1"/>
    <property type="molecule type" value="Genomic_DNA"/>
</dbReference>
<dbReference type="Proteomes" id="UP000321323">
    <property type="component" value="Chromosome"/>
</dbReference>
<gene>
    <name evidence="1" type="ORF">E7V67_006295</name>
</gene>
<name>A0ABZ1URP8_9BURK</name>